<dbReference type="GO" id="GO:0016787">
    <property type="term" value="F:hydrolase activity"/>
    <property type="evidence" value="ECO:0007669"/>
    <property type="project" value="InterPro"/>
</dbReference>
<dbReference type="RefSeq" id="WP_125976524.1">
    <property type="nucleotide sequence ID" value="NZ_BAAADY010000023.1"/>
</dbReference>
<evidence type="ECO:0000313" key="2">
    <source>
        <dbReference type="Proteomes" id="UP000531251"/>
    </source>
</evidence>
<dbReference type="AlphaFoldDB" id="A0A7X5Y0H8"/>
<gene>
    <name evidence="1" type="ORF">GGR89_002744</name>
</gene>
<dbReference type="EMBL" id="JAATJB010000008">
    <property type="protein sequence ID" value="NJB98412.1"/>
    <property type="molecule type" value="Genomic_DNA"/>
</dbReference>
<name>A0A7X5Y0H8_9SPHN</name>
<proteinExistence type="predicted"/>
<organism evidence="1 2">
    <name type="scientific">Sphingomonas trueperi</name>
    <dbReference type="NCBI Taxonomy" id="53317"/>
    <lineage>
        <taxon>Bacteria</taxon>
        <taxon>Pseudomonadati</taxon>
        <taxon>Pseudomonadota</taxon>
        <taxon>Alphaproteobacteria</taxon>
        <taxon>Sphingomonadales</taxon>
        <taxon>Sphingomonadaceae</taxon>
        <taxon>Sphingomonas</taxon>
    </lineage>
</organism>
<accession>A0A7X5Y0H8</accession>
<sequence>MTLVTTPLDRFSVISTGNGPARALSALFGAPLRADAHLDYSEATVRQRSLWAAKLDSAILHAERPVLLMANGASCFAATWWARLWPRDYITRVAGALLIDPIAGEGDAAHFASPRIKLPFPSLLLSGDTPDTAVSERVQALATGWGSAVGGMPQLPHARRSGSHWQGARDLVLRMTAGIVERRAQTADALAAVLAPEQD</sequence>
<evidence type="ECO:0008006" key="3">
    <source>
        <dbReference type="Google" id="ProtNLM"/>
    </source>
</evidence>
<dbReference type="Pfam" id="PF06821">
    <property type="entry name" value="Ser_hydrolase"/>
    <property type="match status" value="1"/>
</dbReference>
<dbReference type="InterPro" id="IPR029058">
    <property type="entry name" value="AB_hydrolase_fold"/>
</dbReference>
<evidence type="ECO:0000313" key="1">
    <source>
        <dbReference type="EMBL" id="NJB98412.1"/>
    </source>
</evidence>
<keyword evidence="2" id="KW-1185">Reference proteome</keyword>
<dbReference type="Gene3D" id="3.40.50.1820">
    <property type="entry name" value="alpha/beta hydrolase"/>
    <property type="match status" value="1"/>
</dbReference>
<comment type="caution">
    <text evidence="1">The sequence shown here is derived from an EMBL/GenBank/DDBJ whole genome shotgun (WGS) entry which is preliminary data.</text>
</comment>
<dbReference type="SUPFAM" id="SSF53474">
    <property type="entry name" value="alpha/beta-Hydrolases"/>
    <property type="match status" value="1"/>
</dbReference>
<dbReference type="Proteomes" id="UP000531251">
    <property type="component" value="Unassembled WGS sequence"/>
</dbReference>
<protein>
    <recommendedName>
        <fullName evidence="3">Serine hydrolase</fullName>
    </recommendedName>
</protein>
<reference evidence="1 2" key="1">
    <citation type="submission" date="2020-03" db="EMBL/GenBank/DDBJ databases">
        <title>Genomic Encyclopedia of Type Strains, Phase IV (KMG-IV): sequencing the most valuable type-strain genomes for metagenomic binning, comparative biology and taxonomic classification.</title>
        <authorList>
            <person name="Goeker M."/>
        </authorList>
    </citation>
    <scope>NUCLEOTIDE SEQUENCE [LARGE SCALE GENOMIC DNA]</scope>
    <source>
        <strain evidence="1 2">DSM 7225</strain>
    </source>
</reference>
<dbReference type="InterPro" id="IPR010662">
    <property type="entry name" value="RBBP9/YdeN"/>
</dbReference>